<dbReference type="Proteomes" id="UP000585474">
    <property type="component" value="Unassembled WGS sequence"/>
</dbReference>
<dbReference type="SMART" id="SM00356">
    <property type="entry name" value="ZnF_C3H1"/>
    <property type="match status" value="1"/>
</dbReference>
<dbReference type="SUPFAM" id="SSF53335">
    <property type="entry name" value="S-adenosyl-L-methionine-dependent methyltransferases"/>
    <property type="match status" value="1"/>
</dbReference>
<feature type="region of interest" description="Disordered" evidence="11">
    <location>
        <begin position="1"/>
        <end position="64"/>
    </location>
</feature>
<evidence type="ECO:0000259" key="13">
    <source>
        <dbReference type="PROSITE" id="PS50103"/>
    </source>
</evidence>
<organism evidence="14 15">
    <name type="scientific">Actinidia rufa</name>
    <dbReference type="NCBI Taxonomy" id="165716"/>
    <lineage>
        <taxon>Eukaryota</taxon>
        <taxon>Viridiplantae</taxon>
        <taxon>Streptophyta</taxon>
        <taxon>Embryophyta</taxon>
        <taxon>Tracheophyta</taxon>
        <taxon>Spermatophyta</taxon>
        <taxon>Magnoliopsida</taxon>
        <taxon>eudicotyledons</taxon>
        <taxon>Gunneridae</taxon>
        <taxon>Pentapetalae</taxon>
        <taxon>asterids</taxon>
        <taxon>Ericales</taxon>
        <taxon>Actinidiaceae</taxon>
        <taxon>Actinidia</taxon>
    </lineage>
</organism>
<feature type="region of interest" description="Disordered" evidence="11">
    <location>
        <begin position="664"/>
        <end position="692"/>
    </location>
</feature>
<dbReference type="AlphaFoldDB" id="A0A7J0HBI1"/>
<keyword evidence="3 9" id="KW-0949">S-adenosyl-L-methionine</keyword>
<dbReference type="InterPro" id="IPR029063">
    <property type="entry name" value="SAM-dependent_MTases_sf"/>
</dbReference>
<feature type="region of interest" description="Disordered" evidence="11">
    <location>
        <begin position="704"/>
        <end position="729"/>
    </location>
</feature>
<feature type="compositionally biased region" description="Basic and acidic residues" evidence="11">
    <location>
        <begin position="51"/>
        <end position="60"/>
    </location>
</feature>
<evidence type="ECO:0000256" key="7">
    <source>
        <dbReference type="PROSITE-ProRule" id="PRU00176"/>
    </source>
</evidence>
<dbReference type="CDD" id="cd00590">
    <property type="entry name" value="RRM_SF"/>
    <property type="match status" value="1"/>
</dbReference>
<dbReference type="GO" id="GO:0008173">
    <property type="term" value="F:RNA methyltransferase activity"/>
    <property type="evidence" value="ECO:0007669"/>
    <property type="project" value="InterPro"/>
</dbReference>
<keyword evidence="2 9" id="KW-0808">Transferase</keyword>
<protein>
    <submittedName>
        <fullName evidence="14">Zinc finger (CCCH-type) family protein</fullName>
    </submittedName>
</protein>
<dbReference type="GO" id="GO:0006396">
    <property type="term" value="P:RNA processing"/>
    <property type="evidence" value="ECO:0007669"/>
    <property type="project" value="InterPro"/>
</dbReference>
<dbReference type="InterPro" id="IPR030390">
    <property type="entry name" value="MeTrfase_TrmA_AS"/>
</dbReference>
<evidence type="ECO:0000256" key="3">
    <source>
        <dbReference type="ARBA" id="ARBA00022691"/>
    </source>
</evidence>
<feature type="binding site" evidence="9">
    <location>
        <position position="742"/>
    </location>
    <ligand>
        <name>S-adenosyl-L-methionine</name>
        <dbReference type="ChEBI" id="CHEBI:59789"/>
    </ligand>
</feature>
<proteinExistence type="inferred from homology"/>
<evidence type="ECO:0000313" key="15">
    <source>
        <dbReference type="Proteomes" id="UP000585474"/>
    </source>
</evidence>
<feature type="active site" evidence="10">
    <location>
        <position position="770"/>
    </location>
</feature>
<evidence type="ECO:0000256" key="1">
    <source>
        <dbReference type="ARBA" id="ARBA00022603"/>
    </source>
</evidence>
<dbReference type="PANTHER" id="PTHR45904">
    <property type="entry name" value="TRNA (URACIL-5-)-METHYLTRANSFERASE"/>
    <property type="match status" value="1"/>
</dbReference>
<evidence type="ECO:0000259" key="12">
    <source>
        <dbReference type="PROSITE" id="PS50102"/>
    </source>
</evidence>
<dbReference type="SMART" id="SM00360">
    <property type="entry name" value="RRM"/>
    <property type="match status" value="1"/>
</dbReference>
<sequence>MAASSESLNPSPLEPSHPTNGHDSTEPPHQPAPDESKPSNAQSQSTDGVEPGEKRKRADPTDDAVEQALHPLWKTSLCSYFRRSNGACSHGDTCRYAHGEAELRPRPDSSWDPTSEQAKKLLKAESGEKSRPIEVEAEVLMTDALDGDSSDPDLSKCLLNLPMKWSADKLRNFLSEQGIVYKSAKKKKGMTVGFVNFESAEQVKRAIEELDGRSVGNKNLKVADVVPRSFEKKTKLAVPAPQSSQNTIKPPPICDNNEVSASTNACEDGDTMDDDLTPVCSASKARSARDVVTPLAYMPYIDQLESKKNNLMQTLKRLTKNARKACPNGVSLPEWILKSREIGGLPCKFEGILESPLVNGYRNKCEFSIGYSIQGKPTVGFMLGNFREGVTAVEEPTDCPNISRIACKYAAFFQDFLQHSDLPIWNRLNNTGFWRQLTVREGRTPGKVAEGGNYEVNISEVMLIVQVCTVGFDDGLVNSEFEKMAQAFSVGASADSPLPLTALLVQDHKGISNAAPADAPLRSIPISKAESHSRHETGTDGAEARINDYIDNLRFCISPTAFFQVNTLAAEKLYSLAGDWAGLGPDTLLFDICCGTGTIGLTLAHCVGMVVGIEMNASAVSDAVRNAEINGVKNCRFVCAKAEDVMGSLLKEYLNLIQKQDEIANSSESNNEEPTNTEAKGTSDNIPDSEDSKCLELENSKGTSGCLDDSSKGLDNQPQNSCTSESGTTSVQPFKNVVAIVDPPRVGLHPTVIKALRTHPCLRRLVYISCNPESLVANAIELCTPSANKTEKGNKNNRGWRNMSSAGLARHRAKSMPPSEPFRPIKAMAVDLFPHTPHCELVMLLER</sequence>
<evidence type="ECO:0000256" key="5">
    <source>
        <dbReference type="ARBA" id="ARBA00022771"/>
    </source>
</evidence>
<dbReference type="Gene3D" id="3.30.70.330">
    <property type="match status" value="1"/>
</dbReference>
<dbReference type="PANTHER" id="PTHR45904:SF2">
    <property type="entry name" value="TRNA (URACIL-5-)-METHYLTRANSFERASE HOMOLOG A"/>
    <property type="match status" value="1"/>
</dbReference>
<dbReference type="InterPro" id="IPR012677">
    <property type="entry name" value="Nucleotide-bd_a/b_plait_sf"/>
</dbReference>
<feature type="active site" description="Nucleophile" evidence="9">
    <location>
        <position position="770"/>
    </location>
</feature>
<dbReference type="GO" id="GO:0003723">
    <property type="term" value="F:RNA binding"/>
    <property type="evidence" value="ECO:0007669"/>
    <property type="project" value="UniProtKB-UniRule"/>
</dbReference>
<dbReference type="Pfam" id="PF13847">
    <property type="entry name" value="Methyltransf_31"/>
    <property type="match status" value="1"/>
</dbReference>
<feature type="binding site" evidence="9">
    <location>
        <position position="614"/>
    </location>
    <ligand>
        <name>S-adenosyl-L-methionine</name>
        <dbReference type="ChEBI" id="CHEBI:59789"/>
    </ligand>
</feature>
<evidence type="ECO:0000256" key="11">
    <source>
        <dbReference type="SAM" id="MobiDB-lite"/>
    </source>
</evidence>
<feature type="binding site" evidence="9">
    <location>
        <position position="564"/>
    </location>
    <ligand>
        <name>S-adenosyl-L-methionine</name>
        <dbReference type="ChEBI" id="CHEBI:59789"/>
    </ligand>
</feature>
<comment type="similarity">
    <text evidence="9">Belongs to the class I-like SAM-binding methyltransferase superfamily. RNA M5U methyltransferase family.</text>
</comment>
<dbReference type="InterPro" id="IPR045850">
    <property type="entry name" value="TRM2_met"/>
</dbReference>
<feature type="domain" description="C3H1-type" evidence="13">
    <location>
        <begin position="72"/>
        <end position="101"/>
    </location>
</feature>
<dbReference type="Pfam" id="PF00642">
    <property type="entry name" value="zf-CCCH"/>
    <property type="match status" value="1"/>
</dbReference>
<gene>
    <name evidence="14" type="ORF">Acr_28g0011720</name>
</gene>
<evidence type="ECO:0000256" key="9">
    <source>
        <dbReference type="PROSITE-ProRule" id="PRU01024"/>
    </source>
</evidence>
<dbReference type="InterPro" id="IPR000571">
    <property type="entry name" value="Znf_CCCH"/>
</dbReference>
<keyword evidence="4 8" id="KW-0479">Metal-binding</keyword>
<dbReference type="Pfam" id="PF05958">
    <property type="entry name" value="tRNA_U5-meth_tr"/>
    <property type="match status" value="1"/>
</dbReference>
<comment type="caution">
    <text evidence="9">Lacks conserved residue(s) required for the propagation of feature annotation.</text>
</comment>
<feature type="domain" description="RRM" evidence="12">
    <location>
        <begin position="160"/>
        <end position="227"/>
    </location>
</feature>
<dbReference type="GO" id="GO:0008270">
    <property type="term" value="F:zinc ion binding"/>
    <property type="evidence" value="ECO:0007669"/>
    <property type="project" value="UniProtKB-KW"/>
</dbReference>
<reference evidence="14 15" key="1">
    <citation type="submission" date="2019-07" db="EMBL/GenBank/DDBJ databases">
        <title>De Novo Assembly of kiwifruit Actinidia rufa.</title>
        <authorList>
            <person name="Sugita-Konishi S."/>
            <person name="Sato K."/>
            <person name="Mori E."/>
            <person name="Abe Y."/>
            <person name="Kisaki G."/>
            <person name="Hamano K."/>
            <person name="Suezawa K."/>
            <person name="Otani M."/>
            <person name="Fukuda T."/>
            <person name="Manabe T."/>
            <person name="Gomi K."/>
            <person name="Tabuchi M."/>
            <person name="Akimitsu K."/>
            <person name="Kataoka I."/>
        </authorList>
    </citation>
    <scope>NUCLEOTIDE SEQUENCE [LARGE SCALE GENOMIC DNA]</scope>
    <source>
        <strain evidence="15">cv. Fuchu</strain>
    </source>
</reference>
<dbReference type="InterPro" id="IPR010280">
    <property type="entry name" value="U5_MeTrfase_fam"/>
</dbReference>
<keyword evidence="6 8" id="KW-0862">Zinc</keyword>
<dbReference type="CDD" id="cd02440">
    <property type="entry name" value="AdoMet_MTases"/>
    <property type="match status" value="1"/>
</dbReference>
<dbReference type="SUPFAM" id="SSF54928">
    <property type="entry name" value="RNA-binding domain, RBD"/>
    <property type="match status" value="1"/>
</dbReference>
<dbReference type="InterPro" id="IPR035979">
    <property type="entry name" value="RBD_domain_sf"/>
</dbReference>
<feature type="zinc finger region" description="C3H1-type" evidence="8">
    <location>
        <begin position="72"/>
        <end position="101"/>
    </location>
</feature>
<evidence type="ECO:0000256" key="8">
    <source>
        <dbReference type="PROSITE-ProRule" id="PRU00723"/>
    </source>
</evidence>
<dbReference type="PROSITE" id="PS50102">
    <property type="entry name" value="RRM"/>
    <property type="match status" value="1"/>
</dbReference>
<evidence type="ECO:0000256" key="10">
    <source>
        <dbReference type="PROSITE-ProRule" id="PRU10015"/>
    </source>
</evidence>
<keyword evidence="15" id="KW-1185">Reference proteome</keyword>
<dbReference type="SUPFAM" id="SSF90229">
    <property type="entry name" value="CCCH zinc finger"/>
    <property type="match status" value="1"/>
</dbReference>
<keyword evidence="7" id="KW-0694">RNA-binding</keyword>
<feature type="compositionally biased region" description="Polar residues" evidence="11">
    <location>
        <begin position="38"/>
        <end position="47"/>
    </location>
</feature>
<dbReference type="EMBL" id="BJWL01000028">
    <property type="protein sequence ID" value="GFZ20467.1"/>
    <property type="molecule type" value="Genomic_DNA"/>
</dbReference>
<dbReference type="InterPro" id="IPR025714">
    <property type="entry name" value="Methyltranfer_dom"/>
</dbReference>
<dbReference type="PROSITE" id="PS51687">
    <property type="entry name" value="SAM_MT_RNA_M5U"/>
    <property type="match status" value="1"/>
</dbReference>
<dbReference type="InterPro" id="IPR036855">
    <property type="entry name" value="Znf_CCCH_sf"/>
</dbReference>
<dbReference type="GO" id="GO:0032259">
    <property type="term" value="P:methylation"/>
    <property type="evidence" value="ECO:0007669"/>
    <property type="project" value="UniProtKB-KW"/>
</dbReference>
<comment type="caution">
    <text evidence="14">The sequence shown here is derived from an EMBL/GenBank/DDBJ whole genome shotgun (WGS) entry which is preliminary data.</text>
</comment>
<feature type="compositionally biased region" description="Polar residues" evidence="11">
    <location>
        <begin position="674"/>
        <end position="686"/>
    </location>
</feature>
<accession>A0A7J0HBI1</accession>
<keyword evidence="1 9" id="KW-0489">Methyltransferase</keyword>
<evidence type="ECO:0000256" key="2">
    <source>
        <dbReference type="ARBA" id="ARBA00022679"/>
    </source>
</evidence>
<dbReference type="Pfam" id="PF00076">
    <property type="entry name" value="RRM_1"/>
    <property type="match status" value="1"/>
</dbReference>
<dbReference type="InterPro" id="IPR000504">
    <property type="entry name" value="RRM_dom"/>
</dbReference>
<name>A0A7J0HBI1_9ERIC</name>
<dbReference type="Gene3D" id="3.40.50.150">
    <property type="entry name" value="Vaccinia Virus protein VP39"/>
    <property type="match status" value="1"/>
</dbReference>
<dbReference type="PROSITE" id="PS50103">
    <property type="entry name" value="ZF_C3H1"/>
    <property type="match status" value="1"/>
</dbReference>
<feature type="compositionally biased region" description="Polar residues" evidence="11">
    <location>
        <begin position="713"/>
        <end position="729"/>
    </location>
</feature>
<feature type="compositionally biased region" description="Low complexity" evidence="11">
    <location>
        <begin position="1"/>
        <end position="18"/>
    </location>
</feature>
<dbReference type="Gene3D" id="4.10.1000.10">
    <property type="entry name" value="Zinc finger, CCCH-type"/>
    <property type="match status" value="1"/>
</dbReference>
<keyword evidence="5 8" id="KW-0863">Zinc-finger</keyword>
<feature type="region of interest" description="Disordered" evidence="11">
    <location>
        <begin position="236"/>
        <end position="255"/>
    </location>
</feature>
<evidence type="ECO:0000256" key="4">
    <source>
        <dbReference type="ARBA" id="ARBA00022723"/>
    </source>
</evidence>
<evidence type="ECO:0000256" key="6">
    <source>
        <dbReference type="ARBA" id="ARBA00022833"/>
    </source>
</evidence>
<dbReference type="PROSITE" id="PS01230">
    <property type="entry name" value="TRMA_1"/>
    <property type="match status" value="1"/>
</dbReference>
<evidence type="ECO:0000313" key="14">
    <source>
        <dbReference type="EMBL" id="GFZ20467.1"/>
    </source>
</evidence>
<dbReference type="OrthoDB" id="10250660at2759"/>